<evidence type="ECO:0000313" key="3">
    <source>
        <dbReference type="Proteomes" id="UP000612233"/>
    </source>
</evidence>
<dbReference type="Proteomes" id="UP000612233">
    <property type="component" value="Unassembled WGS sequence"/>
</dbReference>
<dbReference type="EMBL" id="JACXAD010000005">
    <property type="protein sequence ID" value="MBD2767475.1"/>
    <property type="molecule type" value="Genomic_DNA"/>
</dbReference>
<evidence type="ECO:0000256" key="1">
    <source>
        <dbReference type="SAM" id="Phobius"/>
    </source>
</evidence>
<keyword evidence="1" id="KW-1133">Transmembrane helix</keyword>
<feature type="transmembrane region" description="Helical" evidence="1">
    <location>
        <begin position="203"/>
        <end position="226"/>
    </location>
</feature>
<protein>
    <submittedName>
        <fullName evidence="2">DUF1345 domain-containing protein</fullName>
    </submittedName>
</protein>
<feature type="transmembrane region" description="Helical" evidence="1">
    <location>
        <begin position="123"/>
        <end position="146"/>
    </location>
</feature>
<keyword evidence="1" id="KW-0812">Transmembrane</keyword>
<name>A0A927BC02_9BACT</name>
<feature type="transmembrane region" description="Helical" evidence="1">
    <location>
        <begin position="87"/>
        <end position="111"/>
    </location>
</feature>
<dbReference type="InterPro" id="IPR009781">
    <property type="entry name" value="DUF1345"/>
</dbReference>
<comment type="caution">
    <text evidence="2">The sequence shown here is derived from an EMBL/GenBank/DDBJ whole genome shotgun (WGS) entry which is preliminary data.</text>
</comment>
<accession>A0A927BC02</accession>
<feature type="transmembrane region" description="Helical" evidence="1">
    <location>
        <begin position="54"/>
        <end position="75"/>
    </location>
</feature>
<keyword evidence="1" id="KW-0472">Membrane</keyword>
<organism evidence="2 3">
    <name type="scientific">Hymenobacter montanus</name>
    <dbReference type="NCBI Taxonomy" id="2771359"/>
    <lineage>
        <taxon>Bacteria</taxon>
        <taxon>Pseudomonadati</taxon>
        <taxon>Bacteroidota</taxon>
        <taxon>Cytophagia</taxon>
        <taxon>Cytophagales</taxon>
        <taxon>Hymenobacteraceae</taxon>
        <taxon>Hymenobacter</taxon>
    </lineage>
</organism>
<dbReference type="AlphaFoldDB" id="A0A927BC02"/>
<dbReference type="RefSeq" id="WP_191004292.1">
    <property type="nucleotide sequence ID" value="NZ_JACXAD010000005.1"/>
</dbReference>
<evidence type="ECO:0000313" key="2">
    <source>
        <dbReference type="EMBL" id="MBD2767475.1"/>
    </source>
</evidence>
<dbReference type="Pfam" id="PF07077">
    <property type="entry name" value="DUF1345"/>
    <property type="match status" value="1"/>
</dbReference>
<sequence>MPPSPFVFFRLARRVGQIRSAYRLLLGILLGAVAWAAAPAGLDAISRWVAAWDTYAAVSLLLVGAAVFTADASSIRRVANREDFSRALAFAFVLVAALASLLAVVALLGTTKSTAPGLRVRHVGLSVAAVLESWLLVHTVFTLRYAHIFYDSDEKGADTGGLGFPGNDPEPDYLDFAYFAFTIGMAAQTADVTISSKRQRRTALLHAIISFGFNTAIVALSISALAGLL</sequence>
<gene>
    <name evidence="2" type="ORF">IC235_06170</name>
</gene>
<reference evidence="2" key="1">
    <citation type="submission" date="2020-09" db="EMBL/GenBank/DDBJ databases">
        <authorList>
            <person name="Kim M.K."/>
        </authorList>
    </citation>
    <scope>NUCLEOTIDE SEQUENCE</scope>
    <source>
        <strain evidence="2">BT664</strain>
    </source>
</reference>
<keyword evidence="3" id="KW-1185">Reference proteome</keyword>
<proteinExistence type="predicted"/>
<feature type="transmembrane region" description="Helical" evidence="1">
    <location>
        <begin position="21"/>
        <end position="42"/>
    </location>
</feature>